<evidence type="ECO:0000313" key="1">
    <source>
        <dbReference type="EMBL" id="KAI9258767.1"/>
    </source>
</evidence>
<accession>A0AAD5K776</accession>
<evidence type="ECO:0000313" key="2">
    <source>
        <dbReference type="Proteomes" id="UP001209540"/>
    </source>
</evidence>
<name>A0AAD5K776_9FUNG</name>
<dbReference type="AlphaFoldDB" id="A0AAD5K776"/>
<reference evidence="1" key="1">
    <citation type="journal article" date="2022" name="IScience">
        <title>Evolution of zygomycete secretomes and the origins of terrestrial fungal ecologies.</title>
        <authorList>
            <person name="Chang Y."/>
            <person name="Wang Y."/>
            <person name="Mondo S."/>
            <person name="Ahrendt S."/>
            <person name="Andreopoulos W."/>
            <person name="Barry K."/>
            <person name="Beard J."/>
            <person name="Benny G.L."/>
            <person name="Blankenship S."/>
            <person name="Bonito G."/>
            <person name="Cuomo C."/>
            <person name="Desiro A."/>
            <person name="Gervers K.A."/>
            <person name="Hundley H."/>
            <person name="Kuo A."/>
            <person name="LaButti K."/>
            <person name="Lang B.F."/>
            <person name="Lipzen A."/>
            <person name="O'Donnell K."/>
            <person name="Pangilinan J."/>
            <person name="Reynolds N."/>
            <person name="Sandor L."/>
            <person name="Smith M.E."/>
            <person name="Tsang A."/>
            <person name="Grigoriev I.V."/>
            <person name="Stajich J.E."/>
            <person name="Spatafora J.W."/>
        </authorList>
    </citation>
    <scope>NUCLEOTIDE SEQUENCE</scope>
    <source>
        <strain evidence="1">RSA 2281</strain>
    </source>
</reference>
<reference evidence="1" key="2">
    <citation type="submission" date="2023-02" db="EMBL/GenBank/DDBJ databases">
        <authorList>
            <consortium name="DOE Joint Genome Institute"/>
            <person name="Mondo S.J."/>
            <person name="Chang Y."/>
            <person name="Wang Y."/>
            <person name="Ahrendt S."/>
            <person name="Andreopoulos W."/>
            <person name="Barry K."/>
            <person name="Beard J."/>
            <person name="Benny G.L."/>
            <person name="Blankenship S."/>
            <person name="Bonito G."/>
            <person name="Cuomo C."/>
            <person name="Desiro A."/>
            <person name="Gervers K.A."/>
            <person name="Hundley H."/>
            <person name="Kuo A."/>
            <person name="LaButti K."/>
            <person name="Lang B.F."/>
            <person name="Lipzen A."/>
            <person name="O'Donnell K."/>
            <person name="Pangilinan J."/>
            <person name="Reynolds N."/>
            <person name="Sandor L."/>
            <person name="Smith M.W."/>
            <person name="Tsang A."/>
            <person name="Grigoriev I.V."/>
            <person name="Stajich J.E."/>
            <person name="Spatafora J.W."/>
        </authorList>
    </citation>
    <scope>NUCLEOTIDE SEQUENCE</scope>
    <source>
        <strain evidence="1">RSA 2281</strain>
    </source>
</reference>
<dbReference type="EMBL" id="JAIXMP010000018">
    <property type="protein sequence ID" value="KAI9258767.1"/>
    <property type="molecule type" value="Genomic_DNA"/>
</dbReference>
<protein>
    <submittedName>
        <fullName evidence="1">Uncharacterized protein</fullName>
    </submittedName>
</protein>
<dbReference type="Proteomes" id="UP001209540">
    <property type="component" value="Unassembled WGS sequence"/>
</dbReference>
<organism evidence="1 2">
    <name type="scientific">Phascolomyces articulosus</name>
    <dbReference type="NCBI Taxonomy" id="60185"/>
    <lineage>
        <taxon>Eukaryota</taxon>
        <taxon>Fungi</taxon>
        <taxon>Fungi incertae sedis</taxon>
        <taxon>Mucoromycota</taxon>
        <taxon>Mucoromycotina</taxon>
        <taxon>Mucoromycetes</taxon>
        <taxon>Mucorales</taxon>
        <taxon>Lichtheimiaceae</taxon>
        <taxon>Phascolomyces</taxon>
    </lineage>
</organism>
<gene>
    <name evidence="1" type="ORF">BDA99DRAFT_514083</name>
</gene>
<sequence>MFLRTNLELLLEGDFVIKLWAPLIERLFLGSQVCSHRGDTVPAVFKHGEGKQPKINLRLICIGTLLNIMAPRVSLVDTHSKKYYQDKEKLAIVANAQLNEIIKTYHLTQEEGTRIYINTIQVLGTQAEISVL</sequence>
<keyword evidence="2" id="KW-1185">Reference proteome</keyword>
<proteinExistence type="predicted"/>
<comment type="caution">
    <text evidence="1">The sequence shown here is derived from an EMBL/GenBank/DDBJ whole genome shotgun (WGS) entry which is preliminary data.</text>
</comment>